<evidence type="ECO:0000313" key="4">
    <source>
        <dbReference type="Proteomes" id="UP000308760"/>
    </source>
</evidence>
<name>A0A4V4HSF1_9ACTN</name>
<dbReference type="AlphaFoldDB" id="A0A4V4HSF1"/>
<keyword evidence="2" id="KW-1133">Transmembrane helix</keyword>
<dbReference type="OrthoDB" id="5183505at2"/>
<dbReference type="EMBL" id="STGY01000056">
    <property type="protein sequence ID" value="THV40616.1"/>
    <property type="molecule type" value="Genomic_DNA"/>
</dbReference>
<protein>
    <submittedName>
        <fullName evidence="3">Uncharacterized protein</fullName>
    </submittedName>
</protein>
<organism evidence="3 4">
    <name type="scientific">Glycomyces buryatensis</name>
    <dbReference type="NCBI Taxonomy" id="2570927"/>
    <lineage>
        <taxon>Bacteria</taxon>
        <taxon>Bacillati</taxon>
        <taxon>Actinomycetota</taxon>
        <taxon>Actinomycetes</taxon>
        <taxon>Glycomycetales</taxon>
        <taxon>Glycomycetaceae</taxon>
        <taxon>Glycomyces</taxon>
    </lineage>
</organism>
<feature type="region of interest" description="Disordered" evidence="1">
    <location>
        <begin position="95"/>
        <end position="132"/>
    </location>
</feature>
<feature type="transmembrane region" description="Helical" evidence="2">
    <location>
        <begin position="68"/>
        <end position="88"/>
    </location>
</feature>
<proteinExistence type="predicted"/>
<evidence type="ECO:0000313" key="3">
    <source>
        <dbReference type="EMBL" id="THV40616.1"/>
    </source>
</evidence>
<evidence type="ECO:0000256" key="1">
    <source>
        <dbReference type="SAM" id="MobiDB-lite"/>
    </source>
</evidence>
<keyword evidence="2" id="KW-0812">Transmembrane</keyword>
<dbReference type="RefSeq" id="WP_136535390.1">
    <property type="nucleotide sequence ID" value="NZ_STGY01000056.1"/>
</dbReference>
<keyword evidence="2" id="KW-0472">Membrane</keyword>
<dbReference type="Proteomes" id="UP000308760">
    <property type="component" value="Unassembled WGS sequence"/>
</dbReference>
<reference evidence="4" key="1">
    <citation type="submission" date="2019-04" db="EMBL/GenBank/DDBJ databases">
        <title>Nocardioides xinjiangensis sp. nov.</title>
        <authorList>
            <person name="Liu S."/>
        </authorList>
    </citation>
    <scope>NUCLEOTIDE SEQUENCE [LARGE SCALE GENOMIC DNA]</scope>
    <source>
        <strain evidence="4">18</strain>
    </source>
</reference>
<evidence type="ECO:0000256" key="2">
    <source>
        <dbReference type="SAM" id="Phobius"/>
    </source>
</evidence>
<sequence>MSQQHDRTRVTETLRAASGEYDDLPADVQARLDRVLHQLPAADTLHHGERDGLLATWAERLRPKRVRYALISATAAILLTVGGVGVALQVVNDAPSSDAGATADLSDDTLADESERSEPGAEAEDEVEESAEVETFATGTDYTGDGDLLDALRGLGSQSTTSTTGAVPEELAPLAEGGDFWQACQDALAGRYDGLLVAVDFARFESEPAVVALLVADSGEIAVAVGPACADGTIDELDREA</sequence>
<gene>
    <name evidence="3" type="ORF">FAB82_15250</name>
</gene>
<reference evidence="3 4" key="2">
    <citation type="submission" date="2019-05" db="EMBL/GenBank/DDBJ databases">
        <title>Glycomyces buryatensis sp. nov.</title>
        <authorList>
            <person name="Nikitina E."/>
        </authorList>
    </citation>
    <scope>NUCLEOTIDE SEQUENCE [LARGE SCALE GENOMIC DNA]</scope>
    <source>
        <strain evidence="3 4">18</strain>
    </source>
</reference>
<accession>A0A4V4HSF1</accession>
<feature type="compositionally biased region" description="Acidic residues" evidence="1">
    <location>
        <begin position="121"/>
        <end position="132"/>
    </location>
</feature>
<comment type="caution">
    <text evidence="3">The sequence shown here is derived from an EMBL/GenBank/DDBJ whole genome shotgun (WGS) entry which is preliminary data.</text>
</comment>
<keyword evidence="4" id="KW-1185">Reference proteome</keyword>